<feature type="transmembrane region" description="Helical" evidence="4">
    <location>
        <begin position="217"/>
        <end position="234"/>
    </location>
</feature>
<dbReference type="PROSITE" id="PS01180">
    <property type="entry name" value="CUB"/>
    <property type="match status" value="1"/>
</dbReference>
<sequence length="367" mass="41057">MTAIIFHVLWMCYISSTVGEFMTYQMEDLCGKTVGETSTAGKFSFDFSKLTSTTGFNCSVTVQPELTSRRDGSTSKVMVYFTEFELESFCTETNLTLYDANAPVSGTQKEMCGRNDTLLKSFFSTYSDHFRVVFRWNKYGERYRNAKFTLNYISYYDGPCVDDGQSRKCGLSERCVPTEFYCSLGEDLHECGYTDETECQEIVMNWLDNLLDQLKNVAIVMAIVIAAYFVVRVLRALRDQGLFKNCQSIDKMIAFTSRRSRLNETGTTAAATDASRNSLTLDNVSRRNSSASSNSSEENGNPSIERSNLSSENDIRLNFDSTGPDQNFLSPPEPTSPLPSGAPPSYDEVMGSSYSRSNDNINQSSNA</sequence>
<name>A0ABY7F9R7_MYAAR</name>
<keyword evidence="8" id="KW-1185">Reference proteome</keyword>
<evidence type="ECO:0000256" key="1">
    <source>
        <dbReference type="ARBA" id="ARBA00023157"/>
    </source>
</evidence>
<keyword evidence="4" id="KW-0472">Membrane</keyword>
<evidence type="ECO:0000256" key="3">
    <source>
        <dbReference type="SAM" id="MobiDB-lite"/>
    </source>
</evidence>
<dbReference type="Proteomes" id="UP001164746">
    <property type="component" value="Chromosome 11"/>
</dbReference>
<evidence type="ECO:0000256" key="4">
    <source>
        <dbReference type="SAM" id="Phobius"/>
    </source>
</evidence>
<keyword evidence="1" id="KW-1015">Disulfide bond</keyword>
<feature type="domain" description="CUB" evidence="6">
    <location>
        <begin position="30"/>
        <end position="155"/>
    </location>
</feature>
<accession>A0ABY7F9R7</accession>
<dbReference type="InterPro" id="IPR000859">
    <property type="entry name" value="CUB_dom"/>
</dbReference>
<feature type="compositionally biased region" description="Pro residues" evidence="3">
    <location>
        <begin position="331"/>
        <end position="342"/>
    </location>
</feature>
<feature type="chain" id="PRO_5046408235" description="CUB domain-containing protein" evidence="5">
    <location>
        <begin position="20"/>
        <end position="367"/>
    </location>
</feature>
<gene>
    <name evidence="7" type="ORF">MAR_000766</name>
</gene>
<feature type="compositionally biased region" description="Polar residues" evidence="3">
    <location>
        <begin position="264"/>
        <end position="282"/>
    </location>
</feature>
<keyword evidence="5" id="KW-0732">Signal</keyword>
<evidence type="ECO:0000256" key="2">
    <source>
        <dbReference type="PROSITE-ProRule" id="PRU00059"/>
    </source>
</evidence>
<proteinExistence type="predicted"/>
<feature type="signal peptide" evidence="5">
    <location>
        <begin position="1"/>
        <end position="19"/>
    </location>
</feature>
<organism evidence="7 8">
    <name type="scientific">Mya arenaria</name>
    <name type="common">Soft-shell clam</name>
    <dbReference type="NCBI Taxonomy" id="6604"/>
    <lineage>
        <taxon>Eukaryota</taxon>
        <taxon>Metazoa</taxon>
        <taxon>Spiralia</taxon>
        <taxon>Lophotrochozoa</taxon>
        <taxon>Mollusca</taxon>
        <taxon>Bivalvia</taxon>
        <taxon>Autobranchia</taxon>
        <taxon>Heteroconchia</taxon>
        <taxon>Euheterodonta</taxon>
        <taxon>Imparidentia</taxon>
        <taxon>Neoheterodontei</taxon>
        <taxon>Myida</taxon>
        <taxon>Myoidea</taxon>
        <taxon>Myidae</taxon>
        <taxon>Mya</taxon>
    </lineage>
</organism>
<feature type="compositionally biased region" description="Polar residues" evidence="3">
    <location>
        <begin position="319"/>
        <end position="329"/>
    </location>
</feature>
<feature type="compositionally biased region" description="Polar residues" evidence="3">
    <location>
        <begin position="352"/>
        <end position="367"/>
    </location>
</feature>
<protein>
    <recommendedName>
        <fullName evidence="6">CUB domain-containing protein</fullName>
    </recommendedName>
</protein>
<dbReference type="EMBL" id="CP111022">
    <property type="protein sequence ID" value="WAR18928.1"/>
    <property type="molecule type" value="Genomic_DNA"/>
</dbReference>
<reference evidence="7" key="1">
    <citation type="submission" date="2022-11" db="EMBL/GenBank/DDBJ databases">
        <title>Centuries of genome instability and evolution in soft-shell clam transmissible cancer (bioRxiv).</title>
        <authorList>
            <person name="Hart S.F.M."/>
            <person name="Yonemitsu M.A."/>
            <person name="Giersch R.M."/>
            <person name="Beal B.F."/>
            <person name="Arriagada G."/>
            <person name="Davis B.W."/>
            <person name="Ostrander E.A."/>
            <person name="Goff S.P."/>
            <person name="Metzger M.J."/>
        </authorList>
    </citation>
    <scope>NUCLEOTIDE SEQUENCE</scope>
    <source>
        <strain evidence="7">MELC-2E11</strain>
        <tissue evidence="7">Siphon/mantle</tissue>
    </source>
</reference>
<evidence type="ECO:0000313" key="7">
    <source>
        <dbReference type="EMBL" id="WAR18928.1"/>
    </source>
</evidence>
<feature type="region of interest" description="Disordered" evidence="3">
    <location>
        <begin position="264"/>
        <end position="367"/>
    </location>
</feature>
<evidence type="ECO:0000259" key="6">
    <source>
        <dbReference type="PROSITE" id="PS01180"/>
    </source>
</evidence>
<comment type="caution">
    <text evidence="2">Lacks conserved residue(s) required for the propagation of feature annotation.</text>
</comment>
<evidence type="ECO:0000313" key="8">
    <source>
        <dbReference type="Proteomes" id="UP001164746"/>
    </source>
</evidence>
<keyword evidence="4" id="KW-1133">Transmembrane helix</keyword>
<feature type="compositionally biased region" description="Low complexity" evidence="3">
    <location>
        <begin position="286"/>
        <end position="303"/>
    </location>
</feature>
<keyword evidence="4" id="KW-0812">Transmembrane</keyword>
<evidence type="ECO:0000256" key="5">
    <source>
        <dbReference type="SAM" id="SignalP"/>
    </source>
</evidence>